<keyword evidence="2" id="KW-1185">Reference proteome</keyword>
<dbReference type="EMBL" id="VEPZ02001229">
    <property type="protein sequence ID" value="KAE8685671.1"/>
    <property type="molecule type" value="Genomic_DNA"/>
</dbReference>
<dbReference type="Proteomes" id="UP000436088">
    <property type="component" value="Unassembled WGS sequence"/>
</dbReference>
<dbReference type="GO" id="GO:0045927">
    <property type="term" value="P:positive regulation of growth"/>
    <property type="evidence" value="ECO:0007669"/>
    <property type="project" value="InterPro"/>
</dbReference>
<gene>
    <name evidence="1" type="ORF">F3Y22_tig00111095pilonHSYRG00574</name>
</gene>
<dbReference type="InterPro" id="IPR045021">
    <property type="entry name" value="PSI1/2/3"/>
</dbReference>
<proteinExistence type="predicted"/>
<evidence type="ECO:0000313" key="1">
    <source>
        <dbReference type="EMBL" id="KAE8685671.1"/>
    </source>
</evidence>
<name>A0A6A2Z190_HIBSY</name>
<dbReference type="AlphaFoldDB" id="A0A6A2Z190"/>
<protein>
    <submittedName>
        <fullName evidence="1">Detected protein of confused Function</fullName>
    </submittedName>
</protein>
<dbReference type="PANTHER" id="PTHR31730">
    <property type="entry name" value="OS01G0873900 PROTEIN"/>
    <property type="match status" value="1"/>
</dbReference>
<reference evidence="1" key="1">
    <citation type="submission" date="2019-09" db="EMBL/GenBank/DDBJ databases">
        <title>Draft genome information of white flower Hibiscus syriacus.</title>
        <authorList>
            <person name="Kim Y.-M."/>
        </authorList>
    </citation>
    <scope>NUCLEOTIDE SEQUENCE [LARGE SCALE GENOMIC DNA]</scope>
    <source>
        <strain evidence="1">YM2019G1</strain>
    </source>
</reference>
<dbReference type="PANTHER" id="PTHR31730:SF32">
    <property type="entry name" value="PROTEIN PSK SIMULATOR 1"/>
    <property type="match status" value="1"/>
</dbReference>
<sequence>MEKTLQWLVPIATNTTKSHHAFGWVGEWANTGSEMSRKPAGQSNLLRNETLHHVYKEKTEACILDLVVSLHHLVTQVRASNGGIRSPVKSPIMSPNQKTIQLSTHKQSPSSTLTVEDQEMLRDVSKRKKSPGISKSQEFDSGKTRLIKHHRLCKSSNHYPTNEAKTDSFPVWRLSSVPFIDFDINWIKALGVIFRVDTLRSL</sequence>
<accession>A0A6A2Z190</accession>
<evidence type="ECO:0000313" key="2">
    <source>
        <dbReference type="Proteomes" id="UP000436088"/>
    </source>
</evidence>
<comment type="caution">
    <text evidence="1">The sequence shown here is derived from an EMBL/GenBank/DDBJ whole genome shotgun (WGS) entry which is preliminary data.</text>
</comment>
<organism evidence="1 2">
    <name type="scientific">Hibiscus syriacus</name>
    <name type="common">Rose of Sharon</name>
    <dbReference type="NCBI Taxonomy" id="106335"/>
    <lineage>
        <taxon>Eukaryota</taxon>
        <taxon>Viridiplantae</taxon>
        <taxon>Streptophyta</taxon>
        <taxon>Embryophyta</taxon>
        <taxon>Tracheophyta</taxon>
        <taxon>Spermatophyta</taxon>
        <taxon>Magnoliopsida</taxon>
        <taxon>eudicotyledons</taxon>
        <taxon>Gunneridae</taxon>
        <taxon>Pentapetalae</taxon>
        <taxon>rosids</taxon>
        <taxon>malvids</taxon>
        <taxon>Malvales</taxon>
        <taxon>Malvaceae</taxon>
        <taxon>Malvoideae</taxon>
        <taxon>Hibiscus</taxon>
    </lineage>
</organism>